<feature type="transmembrane region" description="Helical" evidence="9">
    <location>
        <begin position="413"/>
        <end position="433"/>
    </location>
</feature>
<evidence type="ECO:0000256" key="7">
    <source>
        <dbReference type="SAM" id="Coils"/>
    </source>
</evidence>
<feature type="transmembrane region" description="Helical" evidence="9">
    <location>
        <begin position="340"/>
        <end position="361"/>
    </location>
</feature>
<dbReference type="InterPro" id="IPR001054">
    <property type="entry name" value="A/G_cyclase"/>
</dbReference>
<dbReference type="eggNOG" id="KOG1023">
    <property type="taxonomic scope" value="Eukaryota"/>
</dbReference>
<evidence type="ECO:0000256" key="6">
    <source>
        <dbReference type="ARBA" id="ARBA00023239"/>
    </source>
</evidence>
<dbReference type="Pfam" id="PF00211">
    <property type="entry name" value="Guanylate_cyc"/>
    <property type="match status" value="1"/>
</dbReference>
<dbReference type="RefSeq" id="XP_002670630.1">
    <property type="nucleotide sequence ID" value="XM_002670584.1"/>
</dbReference>
<dbReference type="PROSITE" id="PS50125">
    <property type="entry name" value="GUANYLATE_CYCLASE_2"/>
    <property type="match status" value="1"/>
</dbReference>
<feature type="coiled-coil region" evidence="7">
    <location>
        <begin position="719"/>
        <end position="746"/>
    </location>
</feature>
<gene>
    <name evidence="11" type="ORF">NAEGRDRAFT_74371</name>
</gene>
<keyword evidence="2 9" id="KW-0812">Transmembrane</keyword>
<dbReference type="GO" id="GO:0009190">
    <property type="term" value="P:cyclic nucleotide biosynthetic process"/>
    <property type="evidence" value="ECO:0007669"/>
    <property type="project" value="InterPro"/>
</dbReference>
<evidence type="ECO:0000259" key="10">
    <source>
        <dbReference type="PROSITE" id="PS50125"/>
    </source>
</evidence>
<feature type="compositionally biased region" description="Polar residues" evidence="8">
    <location>
        <begin position="61"/>
        <end position="73"/>
    </location>
</feature>
<dbReference type="KEGG" id="ngr:NAEGRDRAFT_74371"/>
<evidence type="ECO:0000256" key="1">
    <source>
        <dbReference type="ARBA" id="ARBA00004370"/>
    </source>
</evidence>
<dbReference type="PANTHER" id="PTHR11920">
    <property type="entry name" value="GUANYLYL CYCLASE"/>
    <property type="match status" value="1"/>
</dbReference>
<dbReference type="VEuPathDB" id="AmoebaDB:NAEGRDRAFT_74371"/>
<feature type="transmembrane region" description="Helical" evidence="9">
    <location>
        <begin position="103"/>
        <end position="123"/>
    </location>
</feature>
<feature type="domain" description="Guanylate cyclase" evidence="10">
    <location>
        <begin position="1522"/>
        <end position="1577"/>
    </location>
</feature>
<keyword evidence="3" id="KW-0547">Nucleotide-binding</keyword>
<dbReference type="GO" id="GO:0016829">
    <property type="term" value="F:lyase activity"/>
    <property type="evidence" value="ECO:0007669"/>
    <property type="project" value="UniProtKB-KW"/>
</dbReference>
<name>D2VZ61_NAEGR</name>
<evidence type="ECO:0000256" key="9">
    <source>
        <dbReference type="SAM" id="Phobius"/>
    </source>
</evidence>
<feature type="transmembrane region" description="Helical" evidence="9">
    <location>
        <begin position="373"/>
        <end position="393"/>
    </location>
</feature>
<reference evidence="11 12" key="1">
    <citation type="journal article" date="2010" name="Cell">
        <title>The genome of Naegleria gruberi illuminates early eukaryotic versatility.</title>
        <authorList>
            <person name="Fritz-Laylin L.K."/>
            <person name="Prochnik S.E."/>
            <person name="Ginger M.L."/>
            <person name="Dacks J.B."/>
            <person name="Carpenter M.L."/>
            <person name="Field M.C."/>
            <person name="Kuo A."/>
            <person name="Paredez A."/>
            <person name="Chapman J."/>
            <person name="Pham J."/>
            <person name="Shu S."/>
            <person name="Neupane R."/>
            <person name="Cipriano M."/>
            <person name="Mancuso J."/>
            <person name="Tu H."/>
            <person name="Salamov A."/>
            <person name="Lindquist E."/>
            <person name="Shapiro H."/>
            <person name="Lucas S."/>
            <person name="Grigoriev I.V."/>
            <person name="Cande W.Z."/>
            <person name="Fulton C."/>
            <person name="Rokhsar D.S."/>
            <person name="Dawson S.C."/>
        </authorList>
    </citation>
    <scope>NUCLEOTIDE SEQUENCE [LARGE SCALE GENOMIC DNA]</scope>
    <source>
        <strain evidence="11 12">NEG-M</strain>
    </source>
</reference>
<dbReference type="EMBL" id="GG738913">
    <property type="protein sequence ID" value="EFC37886.1"/>
    <property type="molecule type" value="Genomic_DNA"/>
</dbReference>
<dbReference type="GO" id="GO:0035556">
    <property type="term" value="P:intracellular signal transduction"/>
    <property type="evidence" value="ECO:0007669"/>
    <property type="project" value="InterPro"/>
</dbReference>
<feature type="transmembrane region" description="Helical" evidence="9">
    <location>
        <begin position="966"/>
        <end position="990"/>
    </location>
</feature>
<dbReference type="SUPFAM" id="SSF55785">
    <property type="entry name" value="PYP-like sensor domain (PAS domain)"/>
    <property type="match status" value="1"/>
</dbReference>
<dbReference type="PANTHER" id="PTHR11920:SF335">
    <property type="entry name" value="GUANYLATE CYCLASE"/>
    <property type="match status" value="1"/>
</dbReference>
<dbReference type="GO" id="GO:0000166">
    <property type="term" value="F:nucleotide binding"/>
    <property type="evidence" value="ECO:0007669"/>
    <property type="project" value="UniProtKB-KW"/>
</dbReference>
<evidence type="ECO:0000256" key="2">
    <source>
        <dbReference type="ARBA" id="ARBA00022692"/>
    </source>
</evidence>
<feature type="transmembrane region" description="Helical" evidence="9">
    <location>
        <begin position="750"/>
        <end position="774"/>
    </location>
</feature>
<evidence type="ECO:0000256" key="3">
    <source>
        <dbReference type="ARBA" id="ARBA00022741"/>
    </source>
</evidence>
<keyword evidence="6" id="KW-0456">Lyase</keyword>
<sequence length="1577" mass="178691">MTESPHASLSSLARPVTFNLATATANTSHSGTNLRPALKIYSNYETTASTHSGDDEDAVSAQPTSVEEGSTADKISSNQFTEEYIVPSLKSIRTHPWDDLPHVSSLLIFGIIQPIQFIALSFIPIDQWGSISRYIIDYGIKSMYTFGLHLLPYEGSAAFLFIFLLLEMLCGIALYLSKESIGKDAKLWKLMPKIYTYMTFLCTVLYLPITSIYSTFWSCDYVHGKKEVQSDITSTITTNYYLKVYPDVECWDTPNLVFSIFSMIGLIFHIVAIPVLFTLTVASPSIILVPTKIRTAWWHRVIKKAFFNTLRPIVPVAVSIMSGFYIVFQQMVPSYTEFSFLYPSVMIAIAIASAGIIIYTLPYHRPKENSFQFAVNLAKLGPSSVMLICSLQNTISDVNHISGTLYQWEAGLIYLGTSLASCLTIFLFAFFGCQAYQKIYIEKLAKQLNEKISENSGAFSNDLLEDIGETNMGRVAQFALNVDEKAISKVDIELLVISKKIITEMKRNKLTPTDTFFASSLSCLVIKLFKEKDPRYGIMYSLQLLSGQLKRRINIWDRLVISLQKHEKDVLKKREEIKPGSRKAEEIDKKISQLYKKQTQLSNLHRNYWKLVLNENSDDSNAILQVSDELYILQNETRSMFEELFSQHSTSVTVLRNYSRFAEKFLFQPELAEDLQAAVLEEEEENNRKKQAFKGGRRGSRAVPGFQQETIDLSKFDDLDELPEEAECLEEENRKQKEGNKNLINKHPDFTWLLIVILIIPCYVILGITGGLIAEIIQGTSTKGSSTKGFESKVWMYYELCDAANVPFYVLVDYRALQKLKLFSGNTAYITKLEKDHKERFSSYSQRMKSMMLDYSSSTDNLISAVVKGYQQTYYEVYIPKAVSNASSFQEGTKKKVTLSEIYSMMAVQLENIVQQDDSMSLKTIENFPFMFFWENREIMPTIISNFCSTIIEDHRNLLIDQLRDFILGMSIAMASFMMVAFGIFGVIIYKFRDRQRLINLFKKLPKDEVGRIYQELKAGCSNDKHSLSNDKKQFILTRFLRNPVYAVPSLLMLSFAIGGIAFSVFIYDSTNNMNLQYSSMLKLRNSVDIQVDYHKGLFNLVELISGDSSLPTNSSLVYNEVTNSMRGLVDNFLVFTRGDSQKGYNPIRSFSTDIEILMISNTCSNNFTSINRTIGSNTTSTTLPASSKTWNSNFTLSQNLDFFSCLSIEDLMSYILSGMEQFKEESFKNIRTSGYFIETFFKDHVSLSLSFRAKVDKVLLVLVSVIDNIVSITPSLTACLMIVVLCMLINYIVFTSWKVYTSEMTQLRHMFHFISWETIESNEIFLNYIMNYELVRKKKGSRIHPGDEGADSDSTTMLKKVLDSCVDGAVIFNQEGIVENINQVALSMFGIRSQSDVVGTEFYGLFQSKDVIAKTISDISKSANSHGEILEVEAKRSQNMLNSKTFPVRLNLCVAFSGGKSKKVTFAGILSDVTSEKKSLELLNVEKKKSEDLLKSIFPEAVAARLKKGDTFIAEKFDDITCFFSDMVGFTKMSSTLQPTELVEMLNDLVNGFDEVCTKYNLEKIKTIGDAYFAAG</sequence>
<keyword evidence="7" id="KW-0175">Coiled coil</keyword>
<feature type="transmembrane region" description="Helical" evidence="9">
    <location>
        <begin position="197"/>
        <end position="216"/>
    </location>
</feature>
<keyword evidence="4 9" id="KW-1133">Transmembrane helix</keyword>
<evidence type="ECO:0000313" key="11">
    <source>
        <dbReference type="EMBL" id="EFC37886.1"/>
    </source>
</evidence>
<keyword evidence="12" id="KW-1185">Reference proteome</keyword>
<dbReference type="InterPro" id="IPR035965">
    <property type="entry name" value="PAS-like_dom_sf"/>
</dbReference>
<comment type="subcellular location">
    <subcellularLocation>
        <location evidence="1">Membrane</location>
    </subcellularLocation>
</comment>
<evidence type="ECO:0000256" key="4">
    <source>
        <dbReference type="ARBA" id="ARBA00022989"/>
    </source>
</evidence>
<dbReference type="OMA" id="GYNPIRS"/>
<protein>
    <submittedName>
        <fullName evidence="11">Predicted protein</fullName>
    </submittedName>
</protein>
<organism evidence="12">
    <name type="scientific">Naegleria gruberi</name>
    <name type="common">Amoeba</name>
    <dbReference type="NCBI Taxonomy" id="5762"/>
    <lineage>
        <taxon>Eukaryota</taxon>
        <taxon>Discoba</taxon>
        <taxon>Heterolobosea</taxon>
        <taxon>Tetramitia</taxon>
        <taxon>Eutetramitia</taxon>
        <taxon>Vahlkampfiidae</taxon>
        <taxon>Naegleria</taxon>
    </lineage>
</organism>
<feature type="transmembrane region" description="Helical" evidence="9">
    <location>
        <begin position="310"/>
        <end position="328"/>
    </location>
</feature>
<dbReference type="Gene3D" id="6.10.250.780">
    <property type="match status" value="1"/>
</dbReference>
<evidence type="ECO:0000256" key="8">
    <source>
        <dbReference type="SAM" id="MobiDB-lite"/>
    </source>
</evidence>
<feature type="transmembrane region" description="Helical" evidence="9">
    <location>
        <begin position="1283"/>
        <end position="1301"/>
    </location>
</feature>
<dbReference type="InParanoid" id="D2VZ61"/>
<dbReference type="GO" id="GO:0016020">
    <property type="term" value="C:membrane"/>
    <property type="evidence" value="ECO:0007669"/>
    <property type="project" value="UniProtKB-SubCell"/>
</dbReference>
<feature type="region of interest" description="Disordered" evidence="8">
    <location>
        <begin position="48"/>
        <end position="73"/>
    </location>
</feature>
<dbReference type="Gene3D" id="3.30.450.20">
    <property type="entry name" value="PAS domain"/>
    <property type="match status" value="1"/>
</dbReference>
<dbReference type="InterPro" id="IPR000014">
    <property type="entry name" value="PAS"/>
</dbReference>
<keyword evidence="5 9" id="KW-0472">Membrane</keyword>
<dbReference type="Gene3D" id="3.30.70.1230">
    <property type="entry name" value="Nucleotide cyclase"/>
    <property type="match status" value="1"/>
</dbReference>
<dbReference type="SUPFAM" id="SSF55073">
    <property type="entry name" value="Nucleotide cyclase"/>
    <property type="match status" value="1"/>
</dbReference>
<proteinExistence type="predicted"/>
<feature type="transmembrane region" description="Helical" evidence="9">
    <location>
        <begin position="157"/>
        <end position="176"/>
    </location>
</feature>
<dbReference type="Proteomes" id="UP000006671">
    <property type="component" value="Unassembled WGS sequence"/>
</dbReference>
<dbReference type="InterPro" id="IPR050401">
    <property type="entry name" value="Cyclic_nucleotide_synthase"/>
</dbReference>
<feature type="transmembrane region" description="Helical" evidence="9">
    <location>
        <begin position="1046"/>
        <end position="1068"/>
    </location>
</feature>
<dbReference type="CDD" id="cd07302">
    <property type="entry name" value="CHD"/>
    <property type="match status" value="1"/>
</dbReference>
<evidence type="ECO:0000313" key="12">
    <source>
        <dbReference type="Proteomes" id="UP000006671"/>
    </source>
</evidence>
<dbReference type="OrthoDB" id="10260283at2759"/>
<dbReference type="SMART" id="SM00091">
    <property type="entry name" value="PAS"/>
    <property type="match status" value="1"/>
</dbReference>
<dbReference type="InterPro" id="IPR029787">
    <property type="entry name" value="Nucleotide_cyclase"/>
</dbReference>
<feature type="transmembrane region" description="Helical" evidence="9">
    <location>
        <begin position="256"/>
        <end position="289"/>
    </location>
</feature>
<dbReference type="GeneID" id="8863360"/>
<accession>D2VZ61</accession>
<evidence type="ECO:0000256" key="5">
    <source>
        <dbReference type="ARBA" id="ARBA00023136"/>
    </source>
</evidence>